<feature type="chain" id="PRO_5037227261" evidence="1">
    <location>
        <begin position="20"/>
        <end position="221"/>
    </location>
</feature>
<reference evidence="3" key="1">
    <citation type="submission" date="2022-11" db="UniProtKB">
        <authorList>
            <consortium name="WormBaseParasite"/>
        </authorList>
    </citation>
    <scope>IDENTIFICATION</scope>
</reference>
<keyword evidence="1" id="KW-0732">Signal</keyword>
<keyword evidence="2" id="KW-1185">Reference proteome</keyword>
<proteinExistence type="predicted"/>
<evidence type="ECO:0000256" key="1">
    <source>
        <dbReference type="SAM" id="SignalP"/>
    </source>
</evidence>
<name>A0A915NTQ3_9BILA</name>
<evidence type="ECO:0000313" key="2">
    <source>
        <dbReference type="Proteomes" id="UP000887560"/>
    </source>
</evidence>
<evidence type="ECO:0000313" key="3">
    <source>
        <dbReference type="WBParaSite" id="scf7180000420206.g4902"/>
    </source>
</evidence>
<accession>A0A915NTQ3</accession>
<dbReference type="WBParaSite" id="scf7180000420206.g4902">
    <property type="protein sequence ID" value="scf7180000420206.g4902"/>
    <property type="gene ID" value="scf7180000420206.g4902"/>
</dbReference>
<feature type="signal peptide" evidence="1">
    <location>
        <begin position="1"/>
        <end position="19"/>
    </location>
</feature>
<dbReference type="AlphaFoldDB" id="A0A915NTQ3"/>
<dbReference type="Proteomes" id="UP000887560">
    <property type="component" value="Unplaced"/>
</dbReference>
<organism evidence="2 3">
    <name type="scientific">Meloidogyne floridensis</name>
    <dbReference type="NCBI Taxonomy" id="298350"/>
    <lineage>
        <taxon>Eukaryota</taxon>
        <taxon>Metazoa</taxon>
        <taxon>Ecdysozoa</taxon>
        <taxon>Nematoda</taxon>
        <taxon>Chromadorea</taxon>
        <taxon>Rhabditida</taxon>
        <taxon>Tylenchina</taxon>
        <taxon>Tylenchomorpha</taxon>
        <taxon>Tylenchoidea</taxon>
        <taxon>Meloidogynidae</taxon>
        <taxon>Meloidogyninae</taxon>
        <taxon>Meloidogyne</taxon>
    </lineage>
</organism>
<sequence>MFIYLIIFLLLPTTPTTNALPNLLTKANPLQGICNVYNTMTLIYNPLNGSAEKSLEKYFKEFLSTEDPKQINKIYMQISILSQVFLIEIALDRAKKGDNTGLFARFTMLCPVNFILPYEIRLCDIVATFKSEYKKLVEQNFEKKIRKYSPMDCLHADDEKMKKIFLEFQEEIWEANFIVFFKYFIYEKGESFQQFLRYVLFRCETIISCPELLFQSSGDLI</sequence>
<protein>
    <submittedName>
        <fullName evidence="3">Uncharacterized protein</fullName>
    </submittedName>
</protein>